<evidence type="ECO:0000256" key="1">
    <source>
        <dbReference type="SAM" id="Phobius"/>
    </source>
</evidence>
<feature type="transmembrane region" description="Helical" evidence="1">
    <location>
        <begin position="203"/>
        <end position="228"/>
    </location>
</feature>
<feature type="transmembrane region" description="Helical" evidence="1">
    <location>
        <begin position="138"/>
        <end position="156"/>
    </location>
</feature>
<keyword evidence="1" id="KW-1133">Transmembrane helix</keyword>
<comment type="caution">
    <text evidence="2">The sequence shown here is derived from an EMBL/GenBank/DDBJ whole genome shotgun (WGS) entry which is preliminary data.</text>
</comment>
<proteinExistence type="predicted"/>
<gene>
    <name evidence="2" type="ORF">GOARA_056_01770</name>
</gene>
<dbReference type="EMBL" id="BAEE01000056">
    <property type="protein sequence ID" value="GAB10429.1"/>
    <property type="molecule type" value="Genomic_DNA"/>
</dbReference>
<keyword evidence="3" id="KW-1185">Reference proteome</keyword>
<keyword evidence="1" id="KW-0472">Membrane</keyword>
<name>G7H3K4_9ACTN</name>
<evidence type="ECO:0000313" key="3">
    <source>
        <dbReference type="Proteomes" id="UP000035088"/>
    </source>
</evidence>
<dbReference type="OrthoDB" id="3209791at2"/>
<organism evidence="2 3">
    <name type="scientific">Gordonia araii NBRC 100433</name>
    <dbReference type="NCBI Taxonomy" id="1073574"/>
    <lineage>
        <taxon>Bacteria</taxon>
        <taxon>Bacillati</taxon>
        <taxon>Actinomycetota</taxon>
        <taxon>Actinomycetes</taxon>
        <taxon>Mycobacteriales</taxon>
        <taxon>Gordoniaceae</taxon>
        <taxon>Gordonia</taxon>
    </lineage>
</organism>
<feature type="transmembrane region" description="Helical" evidence="1">
    <location>
        <begin position="89"/>
        <end position="113"/>
    </location>
</feature>
<evidence type="ECO:0000313" key="2">
    <source>
        <dbReference type="EMBL" id="GAB10429.1"/>
    </source>
</evidence>
<feature type="transmembrane region" description="Helical" evidence="1">
    <location>
        <begin position="18"/>
        <end position="40"/>
    </location>
</feature>
<reference evidence="2 3" key="1">
    <citation type="submission" date="2011-11" db="EMBL/GenBank/DDBJ databases">
        <title>Whole genome shotgun sequence of Gordonia araii NBRC 100433.</title>
        <authorList>
            <person name="Yoshida Y."/>
            <person name="Hosoyama A."/>
            <person name="Tsuchikane K."/>
            <person name="Katsumata H."/>
            <person name="Yamazaki S."/>
            <person name="Fujita N."/>
        </authorList>
    </citation>
    <scope>NUCLEOTIDE SEQUENCE [LARGE SCALE GENOMIC DNA]</scope>
    <source>
        <strain evidence="2 3">NBRC 100433</strain>
    </source>
</reference>
<feature type="transmembrane region" description="Helical" evidence="1">
    <location>
        <begin position="60"/>
        <end position="77"/>
    </location>
</feature>
<sequence>MNRTANVIRMQLVNRQTFVWLPATILGAAFAITLAIYGVVVYTAGSADEPMYSGGTQAPLWYFGVVGVQALTLTFPFSQAMSVTRREFFLGTLLTAAASAGVLALVYLVGGILEQATDGWGFGGYFFYLPWVWEQGPIVAALTFFSAAALAFLVGFGSATVYKRFGMFGVILVGVVLAAALIGTAFAVSAVDGWPAIGRALAAAQPLTVAGICLAVSAAVAGLSYAALRRAIP</sequence>
<protein>
    <submittedName>
        <fullName evidence="2">Uncharacterized protein</fullName>
    </submittedName>
</protein>
<dbReference type="Proteomes" id="UP000035088">
    <property type="component" value="Unassembled WGS sequence"/>
</dbReference>
<feature type="transmembrane region" description="Helical" evidence="1">
    <location>
        <begin position="168"/>
        <end position="191"/>
    </location>
</feature>
<accession>G7H3K4</accession>
<keyword evidence="1" id="KW-0812">Transmembrane</keyword>
<dbReference type="STRING" id="1073574.GOARA_056_01770"/>
<dbReference type="RefSeq" id="WP_007322504.1">
    <property type="nucleotide sequence ID" value="NZ_BAEE01000056.1"/>
</dbReference>
<dbReference type="AlphaFoldDB" id="G7H3K4"/>